<gene>
    <name evidence="1" type="ORF">LCOR_06505.1</name>
</gene>
<dbReference type="PANTHER" id="PTHR28037:SF1">
    <property type="entry name" value="ALCOHOL O-ACETYLTRANSFERASE 1-RELATED"/>
    <property type="match status" value="1"/>
</dbReference>
<dbReference type="Proteomes" id="UP000027586">
    <property type="component" value="Unassembled WGS sequence"/>
</dbReference>
<proteinExistence type="predicted"/>
<protein>
    <recommendedName>
        <fullName evidence="3">Condensation domain-containing protein</fullName>
    </recommendedName>
</protein>
<sequence>MITEQRPLGLLEKYQIAKLLTKCYGSVTAAASLHHNSAAPCGDDKQAINKFYLDRLYPAISRLVQKHPQLTMIVLDADKPTARFATLSSFNLADIVHVNTNIKFWDQAVINDIISTEVDKEFDTNIQTTPLWSLRIDTHPERSHECVISFTLHHVIGDGKTMSLFWKELLEQLKDGEVVDSNDYEIDIVEPHTIKPPQEHRNPVMPDEIKPPGTKEDELAMWQGDYEAIRDKATQKHDTAVRTVVVDGEHWPKIVKTCKQHGVTPHAALMVACALAFAELYPDRVVRTMTPVNTRPLCDPPVPEDEMGNFFGVFFRFWHPGFSTGKSFWELAIEYQARVREQKADAAAFADKVLGPLKNYPEDFNDYWYSNWEKYPMGRAGGIGVSDLGLISTKNVTTTEWQLQEIFFNQSTHMYTIALAVNTISTASAMQACISWQRNTLDISKADRYGSLIAKYLIQCIDQ</sequence>
<evidence type="ECO:0000313" key="2">
    <source>
        <dbReference type="Proteomes" id="UP000027586"/>
    </source>
</evidence>
<dbReference type="EMBL" id="CBTN010000029">
    <property type="protein sequence ID" value="CDH55358.1"/>
    <property type="molecule type" value="Genomic_DNA"/>
</dbReference>
<comment type="caution">
    <text evidence="1">The sequence shown here is derived from an EMBL/GenBank/DDBJ whole genome shotgun (WGS) entry which is preliminary data.</text>
</comment>
<dbReference type="Pfam" id="PF07247">
    <property type="entry name" value="AATase"/>
    <property type="match status" value="1"/>
</dbReference>
<dbReference type="STRING" id="1263082.A0A068RYY8"/>
<evidence type="ECO:0008006" key="3">
    <source>
        <dbReference type="Google" id="ProtNLM"/>
    </source>
</evidence>
<dbReference type="OrthoDB" id="2150604at2759"/>
<dbReference type="InterPro" id="IPR052058">
    <property type="entry name" value="Alcohol_O-acetyltransferase"/>
</dbReference>
<organism evidence="1 2">
    <name type="scientific">Lichtheimia corymbifera JMRC:FSU:9682</name>
    <dbReference type="NCBI Taxonomy" id="1263082"/>
    <lineage>
        <taxon>Eukaryota</taxon>
        <taxon>Fungi</taxon>
        <taxon>Fungi incertae sedis</taxon>
        <taxon>Mucoromycota</taxon>
        <taxon>Mucoromycotina</taxon>
        <taxon>Mucoromycetes</taxon>
        <taxon>Mucorales</taxon>
        <taxon>Lichtheimiaceae</taxon>
        <taxon>Lichtheimia</taxon>
    </lineage>
</organism>
<reference evidence="1" key="1">
    <citation type="submission" date="2013-08" db="EMBL/GenBank/DDBJ databases">
        <title>Gene expansion shapes genome architecture in the human pathogen Lichtheimia corymbifera: an evolutionary genomics analysis in the ancient terrestrial Mucorales (Mucoromycotina).</title>
        <authorList>
            <person name="Schwartze V.U."/>
            <person name="Winter S."/>
            <person name="Shelest E."/>
            <person name="Marcet-Houben M."/>
            <person name="Horn F."/>
            <person name="Wehner S."/>
            <person name="Hoffmann K."/>
            <person name="Riege K."/>
            <person name="Sammeth M."/>
            <person name="Nowrousian M."/>
            <person name="Valiante V."/>
            <person name="Linde J."/>
            <person name="Jacobsen I.D."/>
            <person name="Marz M."/>
            <person name="Brakhage A.A."/>
            <person name="Gabaldon T."/>
            <person name="Bocker S."/>
            <person name="Voigt K."/>
        </authorList>
    </citation>
    <scope>NUCLEOTIDE SEQUENCE [LARGE SCALE GENOMIC DNA]</scope>
    <source>
        <strain evidence="1">FSU 9682</strain>
    </source>
</reference>
<keyword evidence="2" id="KW-1185">Reference proteome</keyword>
<dbReference type="Gene3D" id="3.30.559.10">
    <property type="entry name" value="Chloramphenicol acetyltransferase-like domain"/>
    <property type="match status" value="2"/>
</dbReference>
<accession>A0A068RYY8</accession>
<dbReference type="InterPro" id="IPR023213">
    <property type="entry name" value="CAT-like_dom_sf"/>
</dbReference>
<dbReference type="PANTHER" id="PTHR28037">
    <property type="entry name" value="ALCOHOL O-ACETYLTRANSFERASE 1-RELATED"/>
    <property type="match status" value="1"/>
</dbReference>
<dbReference type="SUPFAM" id="SSF52777">
    <property type="entry name" value="CoA-dependent acyltransferases"/>
    <property type="match status" value="2"/>
</dbReference>
<name>A0A068RYY8_9FUNG</name>
<evidence type="ECO:0000313" key="1">
    <source>
        <dbReference type="EMBL" id="CDH55358.1"/>
    </source>
</evidence>
<dbReference type="AlphaFoldDB" id="A0A068RYY8"/>
<dbReference type="VEuPathDB" id="FungiDB:LCOR_06505.1"/>
<dbReference type="InterPro" id="IPR010828">
    <property type="entry name" value="Atf2/Sli1-like"/>
</dbReference>